<name>A0A643ETX9_9HYPH</name>
<proteinExistence type="predicted"/>
<organism evidence="1">
    <name type="scientific">Brucella pituitosa</name>
    <dbReference type="NCBI Taxonomy" id="571256"/>
    <lineage>
        <taxon>Bacteria</taxon>
        <taxon>Pseudomonadati</taxon>
        <taxon>Pseudomonadota</taxon>
        <taxon>Alphaproteobacteria</taxon>
        <taxon>Hyphomicrobiales</taxon>
        <taxon>Brucellaceae</taxon>
        <taxon>Brucella/Ochrobactrum group</taxon>
        <taxon>Brucella</taxon>
    </lineage>
</organism>
<dbReference type="RefSeq" id="WP_038594990.1">
    <property type="nucleotide sequence ID" value="NZ_JBHEEN010000017.1"/>
</dbReference>
<dbReference type="AlphaFoldDB" id="A0A643ETX9"/>
<comment type="caution">
    <text evidence="1">The sequence shown here is derived from an EMBL/GenBank/DDBJ whole genome shotgun (WGS) entry which is preliminary data.</text>
</comment>
<evidence type="ECO:0000313" key="1">
    <source>
        <dbReference type="EMBL" id="KAB0565886.1"/>
    </source>
</evidence>
<protein>
    <submittedName>
        <fullName evidence="1">Uncharacterized protein</fullName>
    </submittedName>
</protein>
<sequence>MSIGCASTLVGLSDALARDELRYLKFQPEIKVDFDGSDSQATSTARKMYGKKFRLVDAKRVWLKEPDDGYEQMVVRLSTERTCTDNCTYAVLFYDDKQWLELWRGTAKEFQLGPLGDNGMRGIYDGSRMWQWTGDEYWPGLAEYKFLYRDAKPEEKRAVDAALSAGTGEKRDDTTYSVLDLPLKNGTGAIVSIQSPYYCGQLNCPAFVLNEKSELVGNYDAIESQAGASPLRDKDANPLIETVTSKGLTVYQLGGLKPDFTIDAQTPIIAGRDRK</sequence>
<accession>A0A643ETX9</accession>
<reference evidence="1" key="1">
    <citation type="submission" date="2019-09" db="EMBL/GenBank/DDBJ databases">
        <title>Draft genome sequences of 48 bacterial type strains from the CCUG.</title>
        <authorList>
            <person name="Tunovic T."/>
            <person name="Pineiro-Iglesias B."/>
            <person name="Unosson C."/>
            <person name="Inganas E."/>
            <person name="Ohlen M."/>
            <person name="Cardew S."/>
            <person name="Jensie-Markopoulos S."/>
            <person name="Salva-Serra F."/>
            <person name="Jaen-Luchoro D."/>
            <person name="Karlsson R."/>
            <person name="Svensson-Stadler L."/>
            <person name="Chun J."/>
            <person name="Moore E."/>
        </authorList>
    </citation>
    <scope>NUCLEOTIDE SEQUENCE</scope>
    <source>
        <strain evidence="1">CCUG 50899</strain>
    </source>
</reference>
<gene>
    <name evidence="1" type="ORF">F7Q93_22770</name>
</gene>
<dbReference type="EMBL" id="VZPE01000015">
    <property type="protein sequence ID" value="KAB0565886.1"/>
    <property type="molecule type" value="Genomic_DNA"/>
</dbReference>